<name>A0A1I0EGN9_9PROT</name>
<organism evidence="1 2">
    <name type="scientific">Nitrosomonas marina</name>
    <dbReference type="NCBI Taxonomy" id="917"/>
    <lineage>
        <taxon>Bacteria</taxon>
        <taxon>Pseudomonadati</taxon>
        <taxon>Pseudomonadota</taxon>
        <taxon>Betaproteobacteria</taxon>
        <taxon>Nitrosomonadales</taxon>
        <taxon>Nitrosomonadaceae</taxon>
        <taxon>Nitrosomonas</taxon>
    </lineage>
</organism>
<evidence type="ECO:0000313" key="1">
    <source>
        <dbReference type="EMBL" id="SET44497.1"/>
    </source>
</evidence>
<dbReference type="AlphaFoldDB" id="A0A1I0EGN9"/>
<dbReference type="OrthoDB" id="8547704at2"/>
<dbReference type="Proteomes" id="UP000199345">
    <property type="component" value="Unassembled WGS sequence"/>
</dbReference>
<keyword evidence="2" id="KW-1185">Reference proteome</keyword>
<accession>A0A1I0EGN9</accession>
<gene>
    <name evidence="1" type="ORF">SAMN05216326_12736</name>
</gene>
<reference evidence="2" key="1">
    <citation type="submission" date="2016-10" db="EMBL/GenBank/DDBJ databases">
        <authorList>
            <person name="Varghese N."/>
            <person name="Submissions S."/>
        </authorList>
    </citation>
    <scope>NUCLEOTIDE SEQUENCE [LARGE SCALE GENOMIC DNA]</scope>
    <source>
        <strain evidence="2">Nm71</strain>
    </source>
</reference>
<dbReference type="RefSeq" id="WP_090660237.1">
    <property type="nucleotide sequence ID" value="NZ_FOIA01000027.1"/>
</dbReference>
<proteinExistence type="predicted"/>
<dbReference type="EMBL" id="FOIA01000027">
    <property type="protein sequence ID" value="SET44497.1"/>
    <property type="molecule type" value="Genomic_DNA"/>
</dbReference>
<sequence>MSTRGRAYIGAAHKAAITIDNSLDYDAGDIQEITLTMTKKAANGDVVVQFTKSAAEVQIEGKDRLMLYIHPGKVPEAGSYRVRVNWTDKNGQPHRGTVVENGIIRFYD</sequence>
<evidence type="ECO:0000313" key="2">
    <source>
        <dbReference type="Proteomes" id="UP000199345"/>
    </source>
</evidence>
<protein>
    <submittedName>
        <fullName evidence="1">Uncharacterized protein</fullName>
    </submittedName>
</protein>